<proteinExistence type="predicted"/>
<sequence>MTSPNSTMENVICHLPEEESRIVSELTTESKLKEHDSFFVISKRSLYRCLCYCSWYTSWQKYVSETK</sequence>
<accession>A0A816KBZ7</accession>
<name>A0A816KBZ7_BRANA</name>
<gene>
    <name evidence="1" type="ORF">DARMORV10_C02P42200.1</name>
</gene>
<dbReference type="Proteomes" id="UP001295469">
    <property type="component" value="Chromosome C02"/>
</dbReference>
<evidence type="ECO:0000313" key="1">
    <source>
        <dbReference type="EMBL" id="CAF1917811.1"/>
    </source>
</evidence>
<protein>
    <submittedName>
        <fullName evidence="1">(rape) hypothetical protein</fullName>
    </submittedName>
</protein>
<dbReference type="AlphaFoldDB" id="A0A816KBZ7"/>
<organism evidence="1">
    <name type="scientific">Brassica napus</name>
    <name type="common">Rape</name>
    <dbReference type="NCBI Taxonomy" id="3708"/>
    <lineage>
        <taxon>Eukaryota</taxon>
        <taxon>Viridiplantae</taxon>
        <taxon>Streptophyta</taxon>
        <taxon>Embryophyta</taxon>
        <taxon>Tracheophyta</taxon>
        <taxon>Spermatophyta</taxon>
        <taxon>Magnoliopsida</taxon>
        <taxon>eudicotyledons</taxon>
        <taxon>Gunneridae</taxon>
        <taxon>Pentapetalae</taxon>
        <taxon>rosids</taxon>
        <taxon>malvids</taxon>
        <taxon>Brassicales</taxon>
        <taxon>Brassicaceae</taxon>
        <taxon>Brassiceae</taxon>
        <taxon>Brassica</taxon>
    </lineage>
</organism>
<dbReference type="EMBL" id="HG994366">
    <property type="protein sequence ID" value="CAF1917811.1"/>
    <property type="molecule type" value="Genomic_DNA"/>
</dbReference>
<reference evidence="1" key="1">
    <citation type="submission" date="2021-01" db="EMBL/GenBank/DDBJ databases">
        <authorList>
            <consortium name="Genoscope - CEA"/>
            <person name="William W."/>
        </authorList>
    </citation>
    <scope>NUCLEOTIDE SEQUENCE</scope>
</reference>